<protein>
    <submittedName>
        <fullName evidence="3">Cytochrome P450</fullName>
    </submittedName>
</protein>
<dbReference type="GO" id="GO:0005506">
    <property type="term" value="F:iron ion binding"/>
    <property type="evidence" value="ECO:0007669"/>
    <property type="project" value="InterPro"/>
</dbReference>
<keyword evidence="2" id="KW-0560">Oxidoreductase</keyword>
<dbReference type="AlphaFoldDB" id="A0A917U7U3"/>
<dbReference type="PANTHER" id="PTHR46696">
    <property type="entry name" value="P450, PUTATIVE (EUROFUNG)-RELATED"/>
    <property type="match status" value="1"/>
</dbReference>
<dbReference type="InterPro" id="IPR036396">
    <property type="entry name" value="Cyt_P450_sf"/>
</dbReference>
<evidence type="ECO:0000313" key="3">
    <source>
        <dbReference type="EMBL" id="GGM63951.1"/>
    </source>
</evidence>
<keyword evidence="2" id="KW-0503">Monooxygenase</keyword>
<proteinExistence type="inferred from homology"/>
<keyword evidence="2" id="KW-0349">Heme</keyword>
<dbReference type="InterPro" id="IPR001128">
    <property type="entry name" value="Cyt_P450"/>
</dbReference>
<dbReference type="InterPro" id="IPR002397">
    <property type="entry name" value="Cyt_P450_B"/>
</dbReference>
<comment type="similarity">
    <text evidence="1 2">Belongs to the cytochrome P450 family.</text>
</comment>
<reference evidence="3" key="2">
    <citation type="submission" date="2020-09" db="EMBL/GenBank/DDBJ databases">
        <authorList>
            <person name="Sun Q."/>
            <person name="Zhou Y."/>
        </authorList>
    </citation>
    <scope>NUCLEOTIDE SEQUENCE</scope>
    <source>
        <strain evidence="3">CGMCC 4.7312</strain>
    </source>
</reference>
<keyword evidence="2" id="KW-0479">Metal-binding</keyword>
<evidence type="ECO:0000313" key="4">
    <source>
        <dbReference type="Proteomes" id="UP000608890"/>
    </source>
</evidence>
<dbReference type="GO" id="GO:0004497">
    <property type="term" value="F:monooxygenase activity"/>
    <property type="evidence" value="ECO:0007669"/>
    <property type="project" value="UniProtKB-KW"/>
</dbReference>
<sequence>MNGQLIDETIPVLNDDPFSLENLRVPEAFDAKLREAGPLVYLERYGIYASGQHAVVEEAFTDYGRFTSSHGTGLKNLAHEHFWRAPTILEMDPPEHTPGRKVMNRVLGAPNIRKFRENFEQTAEQMVDDLVSRGRFDLAKDLAEAFLLAVLPDAAGLPQEGRDRFLAISRMNFQSMGPENELYFESLKDVGGDADAAMAWVFDRVRRELVSDGGFGAQLYGYADEGTIPESQAAIMTGAFIIAGMDTTMYGIGLALQSLAERPEQYKLLHENPELARNAFEESMRFRASSPRIGRTTRDVPETELAGHRIPALQKFLGFVGAAGRDPRRWERPDEFDITRVATGHLAFGAGVHNCVGQMIARLEAECLIKAFARRVREVRIVGTPIEVTSNWLRGYESVPIEVVAA</sequence>
<name>A0A917U7U3_9ACTN</name>
<dbReference type="RefSeq" id="WP_189049762.1">
    <property type="nucleotide sequence ID" value="NZ_BMNB01000041.1"/>
</dbReference>
<dbReference type="GO" id="GO:0020037">
    <property type="term" value="F:heme binding"/>
    <property type="evidence" value="ECO:0007669"/>
    <property type="project" value="InterPro"/>
</dbReference>
<dbReference type="PROSITE" id="PS00086">
    <property type="entry name" value="CYTOCHROME_P450"/>
    <property type="match status" value="1"/>
</dbReference>
<dbReference type="GO" id="GO:0016705">
    <property type="term" value="F:oxidoreductase activity, acting on paired donors, with incorporation or reduction of molecular oxygen"/>
    <property type="evidence" value="ECO:0007669"/>
    <property type="project" value="InterPro"/>
</dbReference>
<dbReference type="SUPFAM" id="SSF48264">
    <property type="entry name" value="Cytochrome P450"/>
    <property type="match status" value="1"/>
</dbReference>
<evidence type="ECO:0000256" key="2">
    <source>
        <dbReference type="RuleBase" id="RU000461"/>
    </source>
</evidence>
<comment type="caution">
    <text evidence="3">The sequence shown here is derived from an EMBL/GenBank/DDBJ whole genome shotgun (WGS) entry which is preliminary data.</text>
</comment>
<keyword evidence="4" id="KW-1185">Reference proteome</keyword>
<keyword evidence="2" id="KW-0408">Iron</keyword>
<dbReference type="Gene3D" id="1.10.630.10">
    <property type="entry name" value="Cytochrome P450"/>
    <property type="match status" value="1"/>
</dbReference>
<reference evidence="3" key="1">
    <citation type="journal article" date="2014" name="Int. J. Syst. Evol. Microbiol.">
        <title>Complete genome sequence of Corynebacterium casei LMG S-19264T (=DSM 44701T), isolated from a smear-ripened cheese.</title>
        <authorList>
            <consortium name="US DOE Joint Genome Institute (JGI-PGF)"/>
            <person name="Walter F."/>
            <person name="Albersmeier A."/>
            <person name="Kalinowski J."/>
            <person name="Ruckert C."/>
        </authorList>
    </citation>
    <scope>NUCLEOTIDE SEQUENCE</scope>
    <source>
        <strain evidence="3">CGMCC 4.7312</strain>
    </source>
</reference>
<dbReference type="PRINTS" id="PR00359">
    <property type="entry name" value="BP450"/>
</dbReference>
<dbReference type="Pfam" id="PF00067">
    <property type="entry name" value="p450"/>
    <property type="match status" value="1"/>
</dbReference>
<accession>A0A917U7U3</accession>
<dbReference type="EMBL" id="BMNB01000041">
    <property type="protein sequence ID" value="GGM63951.1"/>
    <property type="molecule type" value="Genomic_DNA"/>
</dbReference>
<dbReference type="PANTHER" id="PTHR46696:SF1">
    <property type="entry name" value="CYTOCHROME P450 YJIB-RELATED"/>
    <property type="match status" value="1"/>
</dbReference>
<dbReference type="Proteomes" id="UP000608890">
    <property type="component" value="Unassembled WGS sequence"/>
</dbReference>
<organism evidence="3 4">
    <name type="scientific">Micromonospora sonchi</name>
    <dbReference type="NCBI Taxonomy" id="1763543"/>
    <lineage>
        <taxon>Bacteria</taxon>
        <taxon>Bacillati</taxon>
        <taxon>Actinomycetota</taxon>
        <taxon>Actinomycetes</taxon>
        <taxon>Micromonosporales</taxon>
        <taxon>Micromonosporaceae</taxon>
        <taxon>Micromonospora</taxon>
    </lineage>
</organism>
<dbReference type="InterPro" id="IPR017972">
    <property type="entry name" value="Cyt_P450_CS"/>
</dbReference>
<evidence type="ECO:0000256" key="1">
    <source>
        <dbReference type="ARBA" id="ARBA00010617"/>
    </source>
</evidence>
<gene>
    <name evidence="3" type="ORF">GCM10011608_56570</name>
</gene>